<dbReference type="RefSeq" id="WP_012463215.1">
    <property type="nucleotide sequence ID" value="NC_010794.1"/>
</dbReference>
<dbReference type="eggNOG" id="COG1337">
    <property type="taxonomic scope" value="Bacteria"/>
</dbReference>
<organism evidence="1 2">
    <name type="scientific">Methylacidiphilum infernorum (isolate V4)</name>
    <name type="common">Methylokorus infernorum (strain V4)</name>
    <dbReference type="NCBI Taxonomy" id="481448"/>
    <lineage>
        <taxon>Bacteria</taxon>
        <taxon>Pseudomonadati</taxon>
        <taxon>Verrucomicrobiota</taxon>
        <taxon>Methylacidiphilae</taxon>
        <taxon>Methylacidiphilales</taxon>
        <taxon>Methylacidiphilaceae</taxon>
        <taxon>Methylacidiphilum (ex Ratnadevi et al. 2023)</taxon>
    </lineage>
</organism>
<accession>B3E1D7</accession>
<dbReference type="OrthoDB" id="5362408at2"/>
<dbReference type="AlphaFoldDB" id="B3E1D7"/>
<protein>
    <submittedName>
        <fullName evidence="1">CRISPR system related protein, RAMP superfamily</fullName>
    </submittedName>
</protein>
<evidence type="ECO:0000313" key="2">
    <source>
        <dbReference type="Proteomes" id="UP000009149"/>
    </source>
</evidence>
<evidence type="ECO:0000313" key="1">
    <source>
        <dbReference type="EMBL" id="ACD82933.1"/>
    </source>
</evidence>
<dbReference type="NCBIfam" id="TIGR03986">
    <property type="entry name" value="TIGR03986 family CRISPR-associated RAMP protein"/>
    <property type="match status" value="1"/>
</dbReference>
<dbReference type="KEGG" id="min:Minf_0878"/>
<proteinExistence type="predicted"/>
<name>B3E1D7_METI4</name>
<dbReference type="HOGENOM" id="CLU_344488_0_0_0"/>
<gene>
    <name evidence="1" type="ordered locus">Minf_0878</name>
</gene>
<reference evidence="1 2" key="1">
    <citation type="journal article" date="2008" name="Biol. Direct">
        <title>Complete genome sequence of the extremely acidophilic methanotroph isolate V4, Methylacidiphilum infernorum, a representative of the bacterial phylum Verrucomicrobia.</title>
        <authorList>
            <person name="Hou S."/>
            <person name="Makarova K.S."/>
            <person name="Saw J.H."/>
            <person name="Senin P."/>
            <person name="Ly B.V."/>
            <person name="Zhou Z."/>
            <person name="Ren Y."/>
            <person name="Wang J."/>
            <person name="Galperin M.Y."/>
            <person name="Omelchenko M.V."/>
            <person name="Wolf Y.I."/>
            <person name="Yutin N."/>
            <person name="Koonin E.V."/>
            <person name="Stott M.B."/>
            <person name="Mountain B.W."/>
            <person name="Crowe M.A."/>
            <person name="Smirnova A.V."/>
            <person name="Dunfield P.F."/>
            <person name="Feng L."/>
            <person name="Wang L."/>
            <person name="Alam M."/>
        </authorList>
    </citation>
    <scope>NUCLEOTIDE SEQUENCE [LARGE SCALE GENOMIC DNA]</scope>
    <source>
        <strain evidence="2">Isolate V4</strain>
    </source>
</reference>
<sequence length="670" mass="76201">MNSLPYGFLPIEVQKSICDVPMWRDGSSGEDRLSGEILLTLEALTPLLVGNQQYKINEKQSVLFPQMLEDGRVLIAGTSLKGMFRAALSSLLHAPMERVGDHRYTFRPNLGFGQKYQSRPAVISSVKGKDENAEIELKVLPDDTRVTFVRNSAIPKPDEKVGKLLQGYFPGIKFTPTRTSRCMVLEKSSEGGKNLDHYLFFYSGGIDGEGLLAKAFRPSNEIYRYVLVHTSDFNRADSQSLPSKVLKDYYETQEILADEKTGHLSPGHPLLNEIKDKVKEVKEAIQNHSELKEKQLIYIEIENLERKPGNPPFRILSMGHHFYYRWAYTSSVCYKNSIGENKELRPELGFHPQETFDKKGAPKQLTAARLFFGYSIDNKQKELSSMAKESYQRLAGRIAFNTAIEVTEGKSLEERFVEGGREIALHILGQPRPSAVEFYLKQVHLPNKLTTYGDLPDDPGGELAGRKYYRHQPDARTNMDLYKKTEEKDNSKERGTVVCYLSKPGTRFRATLRFDSLRPWELGAVLAVLDPGLLEKTFGLTPYSQGYAHKLGYGKPLGLGSVRIRLDAARWQENDRLEWKEARAGEEAWDRLLETSLKALKEKLQKTWQSNTAANLECWLKTKQWSTTGRASYPTLYGTIYRFHAKLRSWQAAARRGARVNFNDLLEGYT</sequence>
<dbReference type="EMBL" id="CP000975">
    <property type="protein sequence ID" value="ACD82933.1"/>
    <property type="molecule type" value="Genomic_DNA"/>
</dbReference>
<dbReference type="Proteomes" id="UP000009149">
    <property type="component" value="Chromosome"/>
</dbReference>
<dbReference type="InterPro" id="IPR023825">
    <property type="entry name" value="CRISPR-assoc_RAMP_BGP1436"/>
</dbReference>
<dbReference type="CDD" id="cd09726">
    <property type="entry name" value="RAMP_I_III"/>
    <property type="match status" value="1"/>
</dbReference>
<dbReference type="STRING" id="481448.Minf_0878"/>